<feature type="region of interest" description="Disordered" evidence="6">
    <location>
        <begin position="1"/>
        <end position="26"/>
    </location>
</feature>
<gene>
    <name evidence="8" type="ordered locus">A2cp1_2735</name>
</gene>
<dbReference type="InterPro" id="IPR000943">
    <property type="entry name" value="RNA_pol_sigma70"/>
</dbReference>
<dbReference type="InterPro" id="IPR007627">
    <property type="entry name" value="RNA_pol_sigma70_r2"/>
</dbReference>
<dbReference type="AlphaFoldDB" id="B8JE07"/>
<dbReference type="NCBIfam" id="NF005143">
    <property type="entry name" value="PRK06596.1"/>
    <property type="match status" value="1"/>
</dbReference>
<keyword evidence="5" id="KW-0804">Transcription</keyword>
<feature type="domain" description="RNA polymerase sigma-70" evidence="7">
    <location>
        <begin position="97"/>
        <end position="110"/>
    </location>
</feature>
<dbReference type="PANTHER" id="PTHR30376:SF3">
    <property type="entry name" value="RNA POLYMERASE SIGMA FACTOR RPOH"/>
    <property type="match status" value="1"/>
</dbReference>
<dbReference type="EMBL" id="CP001359">
    <property type="protein sequence ID" value="ACL66072.1"/>
    <property type="molecule type" value="Genomic_DNA"/>
</dbReference>
<evidence type="ECO:0000256" key="3">
    <source>
        <dbReference type="ARBA" id="ARBA00023082"/>
    </source>
</evidence>
<dbReference type="KEGG" id="acp:A2cp1_2735"/>
<dbReference type="PRINTS" id="PR00046">
    <property type="entry name" value="SIGMA70FCT"/>
</dbReference>
<protein>
    <submittedName>
        <fullName evidence="8">RNA polymerase, sigma 32 subunit, RpoH</fullName>
    </submittedName>
</protein>
<accession>B8JE07</accession>
<dbReference type="GO" id="GO:0003677">
    <property type="term" value="F:DNA binding"/>
    <property type="evidence" value="ECO:0007669"/>
    <property type="project" value="UniProtKB-KW"/>
</dbReference>
<keyword evidence="2" id="KW-0805">Transcription regulation</keyword>
<dbReference type="InterPro" id="IPR013325">
    <property type="entry name" value="RNA_pol_sigma_r2"/>
</dbReference>
<dbReference type="InterPro" id="IPR007630">
    <property type="entry name" value="RNA_pol_sigma70_r4"/>
</dbReference>
<dbReference type="Gene3D" id="1.10.601.10">
    <property type="entry name" value="RNA Polymerase Primary Sigma Factor"/>
    <property type="match status" value="1"/>
</dbReference>
<dbReference type="RefSeq" id="WP_012633834.1">
    <property type="nucleotide sequence ID" value="NC_011891.1"/>
</dbReference>
<feature type="compositionally biased region" description="Basic and acidic residues" evidence="6">
    <location>
        <begin position="212"/>
        <end position="224"/>
    </location>
</feature>
<dbReference type="PROSITE" id="PS00715">
    <property type="entry name" value="SIGMA70_1"/>
    <property type="match status" value="1"/>
</dbReference>
<name>B8JE07_ANAD2</name>
<evidence type="ECO:0000313" key="8">
    <source>
        <dbReference type="EMBL" id="ACL66072.1"/>
    </source>
</evidence>
<dbReference type="Proteomes" id="UP000007089">
    <property type="component" value="Chromosome"/>
</dbReference>
<evidence type="ECO:0000256" key="4">
    <source>
        <dbReference type="ARBA" id="ARBA00023125"/>
    </source>
</evidence>
<dbReference type="SUPFAM" id="SSF88946">
    <property type="entry name" value="Sigma2 domain of RNA polymerase sigma factors"/>
    <property type="match status" value="1"/>
</dbReference>
<dbReference type="Gene3D" id="1.20.140.160">
    <property type="match status" value="1"/>
</dbReference>
<keyword evidence="3" id="KW-0731">Sigma factor</keyword>
<evidence type="ECO:0000259" key="7">
    <source>
        <dbReference type="PROSITE" id="PS00715"/>
    </source>
</evidence>
<dbReference type="NCBIfam" id="TIGR02937">
    <property type="entry name" value="sigma70-ECF"/>
    <property type="match status" value="1"/>
</dbReference>
<evidence type="ECO:0000256" key="6">
    <source>
        <dbReference type="SAM" id="MobiDB-lite"/>
    </source>
</evidence>
<dbReference type="GO" id="GO:0006352">
    <property type="term" value="P:DNA-templated transcription initiation"/>
    <property type="evidence" value="ECO:0007669"/>
    <property type="project" value="InterPro"/>
</dbReference>
<sequence>MSDETRHRSTKGRPALPSAGEARDRSEGGLVRYDPLRAYMAEVARHPVLSRDEEHALAVQYRETGDVDAAYRLVASNLRLVVKIAHEYRRTAFQLLDLVQEGNLGLMQAVKKYDPWKGVKLSSYAAWWIRAYIIRFIMENWRLVKLGTTQAQRKLFFNLSKEREKLLARGIEPTPRLLAKNLQVEEKDVEEMSARMAADDLSLDAPVGTEGDDGRQNRLDRLADDGGPSPDAALGDEQLRRIFREKLDAFSGTLTDEKERYIFEHRLLPPDGTPPLTLQEVGDHFRLTRERARQIEAKLTGRLREFLRAEIPDFELLGPPET</sequence>
<dbReference type="HOGENOM" id="CLU_014793_3_5_7"/>
<dbReference type="Pfam" id="PF04545">
    <property type="entry name" value="Sigma70_r4"/>
    <property type="match status" value="1"/>
</dbReference>
<keyword evidence="9" id="KW-1185">Reference proteome</keyword>
<dbReference type="InterPro" id="IPR050813">
    <property type="entry name" value="Sigma-70_Factor"/>
</dbReference>
<organism evidence="8 9">
    <name type="scientific">Anaeromyxobacter dehalogenans (strain ATCC BAA-258 / DSM 21875 / 2CP-1)</name>
    <dbReference type="NCBI Taxonomy" id="455488"/>
    <lineage>
        <taxon>Bacteria</taxon>
        <taxon>Pseudomonadati</taxon>
        <taxon>Myxococcota</taxon>
        <taxon>Myxococcia</taxon>
        <taxon>Myxococcales</taxon>
        <taxon>Cystobacterineae</taxon>
        <taxon>Anaeromyxobacteraceae</taxon>
        <taxon>Anaeromyxobacter</taxon>
    </lineage>
</organism>
<dbReference type="InterPro" id="IPR009042">
    <property type="entry name" value="RNA_pol_sigma70_r1_2"/>
</dbReference>
<evidence type="ECO:0000256" key="1">
    <source>
        <dbReference type="ARBA" id="ARBA00007788"/>
    </source>
</evidence>
<keyword evidence="4" id="KW-0238">DNA-binding</keyword>
<dbReference type="SUPFAM" id="SSF88659">
    <property type="entry name" value="Sigma3 and sigma4 domains of RNA polymerase sigma factors"/>
    <property type="match status" value="1"/>
</dbReference>
<dbReference type="Pfam" id="PF00140">
    <property type="entry name" value="Sigma70_r1_2"/>
    <property type="match status" value="1"/>
</dbReference>
<dbReference type="InterPro" id="IPR014284">
    <property type="entry name" value="RNA_pol_sigma-70_dom"/>
</dbReference>
<reference evidence="8" key="1">
    <citation type="submission" date="2009-01" db="EMBL/GenBank/DDBJ databases">
        <title>Complete sequence of Anaeromyxobacter dehalogenans 2CP-1.</title>
        <authorList>
            <consortium name="US DOE Joint Genome Institute"/>
            <person name="Lucas S."/>
            <person name="Copeland A."/>
            <person name="Lapidus A."/>
            <person name="Glavina del Rio T."/>
            <person name="Dalin E."/>
            <person name="Tice H."/>
            <person name="Bruce D."/>
            <person name="Goodwin L."/>
            <person name="Pitluck S."/>
            <person name="Saunders E."/>
            <person name="Brettin T."/>
            <person name="Detter J.C."/>
            <person name="Han C."/>
            <person name="Larimer F."/>
            <person name="Land M."/>
            <person name="Hauser L."/>
            <person name="Kyrpides N."/>
            <person name="Ovchinnikova G."/>
            <person name="Beliaev A.S."/>
            <person name="Richardson P."/>
        </authorList>
    </citation>
    <scope>NUCLEOTIDE SEQUENCE</scope>
    <source>
        <strain evidence="8">2CP-1</strain>
    </source>
</reference>
<dbReference type="GO" id="GO:0016987">
    <property type="term" value="F:sigma factor activity"/>
    <property type="evidence" value="ECO:0007669"/>
    <property type="project" value="UniProtKB-KW"/>
</dbReference>
<evidence type="ECO:0000256" key="5">
    <source>
        <dbReference type="ARBA" id="ARBA00023163"/>
    </source>
</evidence>
<proteinExistence type="inferred from homology"/>
<dbReference type="PANTHER" id="PTHR30376">
    <property type="entry name" value="SIGMA FACTOR RPOH HEAT SHOCK RELATED"/>
    <property type="match status" value="1"/>
</dbReference>
<evidence type="ECO:0000313" key="9">
    <source>
        <dbReference type="Proteomes" id="UP000007089"/>
    </source>
</evidence>
<dbReference type="InterPro" id="IPR013324">
    <property type="entry name" value="RNA_pol_sigma_r3/r4-like"/>
</dbReference>
<feature type="region of interest" description="Disordered" evidence="6">
    <location>
        <begin position="200"/>
        <end position="234"/>
    </location>
</feature>
<dbReference type="Pfam" id="PF04542">
    <property type="entry name" value="Sigma70_r2"/>
    <property type="match status" value="1"/>
</dbReference>
<evidence type="ECO:0000256" key="2">
    <source>
        <dbReference type="ARBA" id="ARBA00023015"/>
    </source>
</evidence>
<comment type="similarity">
    <text evidence="1">Belongs to the sigma-70 factor family.</text>
</comment>